<accession>A0A3M8DN61</accession>
<dbReference type="Pfam" id="PF13487">
    <property type="entry name" value="HD_5"/>
    <property type="match status" value="1"/>
</dbReference>
<dbReference type="InterPro" id="IPR037522">
    <property type="entry name" value="HD_GYP_dom"/>
</dbReference>
<protein>
    <submittedName>
        <fullName evidence="3">HD-GYP domain-containing protein</fullName>
    </submittedName>
</protein>
<dbReference type="RefSeq" id="WP_122917788.1">
    <property type="nucleotide sequence ID" value="NZ_RHHQ01000008.1"/>
</dbReference>
<dbReference type="PANTHER" id="PTHR43155">
    <property type="entry name" value="CYCLIC DI-GMP PHOSPHODIESTERASE PA4108-RELATED"/>
    <property type="match status" value="1"/>
</dbReference>
<dbReference type="AlphaFoldDB" id="A0A3M8DN61"/>
<dbReference type="Proteomes" id="UP000271031">
    <property type="component" value="Unassembled WGS sequence"/>
</dbReference>
<feature type="domain" description="HD" evidence="1">
    <location>
        <begin position="135"/>
        <end position="258"/>
    </location>
</feature>
<dbReference type="PANTHER" id="PTHR43155:SF2">
    <property type="entry name" value="CYCLIC DI-GMP PHOSPHODIESTERASE PA4108"/>
    <property type="match status" value="1"/>
</dbReference>
<gene>
    <name evidence="3" type="ORF">EDM56_10090</name>
</gene>
<organism evidence="3 4">
    <name type="scientific">Brevibacillus fluminis</name>
    <dbReference type="NCBI Taxonomy" id="511487"/>
    <lineage>
        <taxon>Bacteria</taxon>
        <taxon>Bacillati</taxon>
        <taxon>Bacillota</taxon>
        <taxon>Bacilli</taxon>
        <taxon>Bacillales</taxon>
        <taxon>Paenibacillaceae</taxon>
        <taxon>Brevibacillus</taxon>
    </lineage>
</organism>
<evidence type="ECO:0000313" key="4">
    <source>
        <dbReference type="Proteomes" id="UP000271031"/>
    </source>
</evidence>
<dbReference type="InterPro" id="IPR003607">
    <property type="entry name" value="HD/PDEase_dom"/>
</dbReference>
<evidence type="ECO:0000313" key="3">
    <source>
        <dbReference type="EMBL" id="RNB89532.1"/>
    </source>
</evidence>
<dbReference type="OrthoDB" id="9759601at2"/>
<sequence length="373" mass="42031">MRLVSIKQAKPSMKLGRTIFTDDGKVLLGAGVLLTDRLILGLIRSGIDSIYIDDPRTNDIIVPDMITPETRNKAVDTIQRTVRQITNSNKVARRVSVKDMGMHFQQVFHSILSDLMANEQMLLHLTNLCSQPGVIYHHSVNVAVMATAVGMSLGYNSKQLKELGIGAMLHDIGKIDLPEEMTTKKTRWSDEEMEYAKQHAMMGFNILRKQHDISLLSAHVALQHHERLDGSGYPQGLKGSQIHEYAQIVGICDVYDNLTTPRPWRKRFLPQDALEYLMGSGGHMFELKLIKAFREHIAVFPLGTSVVLNTGEAGVICKVDPLYSHRPTVRVMRDGRGNELRMPYELDLREELKLFVIGFDDEELFSLPNASNK</sequence>
<dbReference type="InterPro" id="IPR006674">
    <property type="entry name" value="HD_domain"/>
</dbReference>
<dbReference type="EMBL" id="RHHQ01000008">
    <property type="protein sequence ID" value="RNB89532.1"/>
    <property type="molecule type" value="Genomic_DNA"/>
</dbReference>
<proteinExistence type="predicted"/>
<dbReference type="InterPro" id="IPR006675">
    <property type="entry name" value="HDIG_dom"/>
</dbReference>
<reference evidence="3 4" key="1">
    <citation type="submission" date="2018-10" db="EMBL/GenBank/DDBJ databases">
        <title>Phylogenomics of Brevibacillus.</title>
        <authorList>
            <person name="Dunlap C."/>
        </authorList>
    </citation>
    <scope>NUCLEOTIDE SEQUENCE [LARGE SCALE GENOMIC DNA]</scope>
    <source>
        <strain evidence="3 4">JCM 15716</strain>
    </source>
</reference>
<evidence type="ECO:0000259" key="2">
    <source>
        <dbReference type="PROSITE" id="PS51832"/>
    </source>
</evidence>
<dbReference type="PROSITE" id="PS51831">
    <property type="entry name" value="HD"/>
    <property type="match status" value="1"/>
</dbReference>
<dbReference type="SMART" id="SM00471">
    <property type="entry name" value="HDc"/>
    <property type="match status" value="1"/>
</dbReference>
<dbReference type="SUPFAM" id="SSF109604">
    <property type="entry name" value="HD-domain/PDEase-like"/>
    <property type="match status" value="1"/>
</dbReference>
<evidence type="ECO:0000259" key="1">
    <source>
        <dbReference type="PROSITE" id="PS51831"/>
    </source>
</evidence>
<dbReference type="PROSITE" id="PS51832">
    <property type="entry name" value="HD_GYP"/>
    <property type="match status" value="1"/>
</dbReference>
<dbReference type="Gene3D" id="1.10.3210.10">
    <property type="entry name" value="Hypothetical protein af1432"/>
    <property type="match status" value="1"/>
</dbReference>
<name>A0A3M8DN61_9BACL</name>
<dbReference type="CDD" id="cd00077">
    <property type="entry name" value="HDc"/>
    <property type="match status" value="1"/>
</dbReference>
<dbReference type="NCBIfam" id="TIGR00277">
    <property type="entry name" value="HDIG"/>
    <property type="match status" value="1"/>
</dbReference>
<keyword evidence="4" id="KW-1185">Reference proteome</keyword>
<feature type="domain" description="HD-GYP" evidence="2">
    <location>
        <begin position="113"/>
        <end position="309"/>
    </location>
</feature>
<comment type="caution">
    <text evidence="3">The sequence shown here is derived from an EMBL/GenBank/DDBJ whole genome shotgun (WGS) entry which is preliminary data.</text>
</comment>